<keyword evidence="3" id="KW-1185">Reference proteome</keyword>
<comment type="caution">
    <text evidence="2">The sequence shown here is derived from an EMBL/GenBank/DDBJ whole genome shotgun (WGS) entry which is preliminary data.</text>
</comment>
<evidence type="ECO:0000259" key="1">
    <source>
        <dbReference type="Pfam" id="PF19089"/>
    </source>
</evidence>
<gene>
    <name evidence="2" type="ORF">AAG747_23650</name>
</gene>
<organism evidence="2 3">
    <name type="scientific">Rapidithrix thailandica</name>
    <dbReference type="NCBI Taxonomy" id="413964"/>
    <lineage>
        <taxon>Bacteria</taxon>
        <taxon>Pseudomonadati</taxon>
        <taxon>Bacteroidota</taxon>
        <taxon>Cytophagia</taxon>
        <taxon>Cytophagales</taxon>
        <taxon>Flammeovirgaceae</taxon>
        <taxon>Rapidithrix</taxon>
    </lineage>
</organism>
<evidence type="ECO:0000313" key="2">
    <source>
        <dbReference type="EMBL" id="MEN7550936.1"/>
    </source>
</evidence>
<feature type="domain" description="DUF5777" evidence="1">
    <location>
        <begin position="42"/>
        <end position="284"/>
    </location>
</feature>
<dbReference type="AlphaFoldDB" id="A0AAW9SD38"/>
<name>A0AAW9SD38_9BACT</name>
<proteinExistence type="predicted"/>
<dbReference type="InterPro" id="IPR045916">
    <property type="entry name" value="DUF5777"/>
</dbReference>
<sequence length="294" mass="33352">MKQLICLVGAVLLSVPLWGQDDLLSELEEKQEATPTLVTATFKGIRLINGHSVETRKKKNLDFLISHRFGTLNSGSYQLFGLDDAMVRFGLEYGITDRLFIGVGRSSFEKTYDAFVKYRLLWQSTGPNPVPLSVTWFSSVAVRTLREPDVDLTFSNKLANTHQLLIARKFSSNFSLQIMPTWVHYNLIRSEDRHNDVFALGMGGRYKVAKRVAISAEYYWQLQTRNEDTYDALAIGVDIETGGHVFQLQFTNATAMIPKGFIGETRNDFFGGDIHFGFNISRTFQLGGKKEEKW</sequence>
<dbReference type="EMBL" id="JBDKWZ010000018">
    <property type="protein sequence ID" value="MEN7550936.1"/>
    <property type="molecule type" value="Genomic_DNA"/>
</dbReference>
<protein>
    <submittedName>
        <fullName evidence="2">DUF5777 family beta-barrel protein</fullName>
    </submittedName>
</protein>
<dbReference type="RefSeq" id="WP_346823718.1">
    <property type="nucleotide sequence ID" value="NZ_JBDKWZ010000018.1"/>
</dbReference>
<dbReference type="Pfam" id="PF19089">
    <property type="entry name" value="DUF5777"/>
    <property type="match status" value="1"/>
</dbReference>
<reference evidence="2 3" key="1">
    <citation type="submission" date="2024-04" db="EMBL/GenBank/DDBJ databases">
        <title>Novel genus in family Flammeovirgaceae.</title>
        <authorList>
            <person name="Nguyen T.H."/>
            <person name="Vuong T.Q."/>
            <person name="Le H."/>
            <person name="Kim S.-G."/>
        </authorList>
    </citation>
    <scope>NUCLEOTIDE SEQUENCE [LARGE SCALE GENOMIC DNA]</scope>
    <source>
        <strain evidence="2 3">JCM 23209</strain>
    </source>
</reference>
<dbReference type="Proteomes" id="UP001403385">
    <property type="component" value="Unassembled WGS sequence"/>
</dbReference>
<evidence type="ECO:0000313" key="3">
    <source>
        <dbReference type="Proteomes" id="UP001403385"/>
    </source>
</evidence>
<accession>A0AAW9SD38</accession>